<dbReference type="InterPro" id="IPR052655">
    <property type="entry name" value="AKNA_Centrosome-Trans_reg"/>
</dbReference>
<feature type="region of interest" description="Disordered" evidence="1">
    <location>
        <begin position="69"/>
        <end position="92"/>
    </location>
</feature>
<proteinExistence type="predicted"/>
<reference evidence="2" key="1">
    <citation type="submission" date="2025-08" db="UniProtKB">
        <authorList>
            <consortium name="Ensembl"/>
        </authorList>
    </citation>
    <scope>IDENTIFICATION</scope>
</reference>
<evidence type="ECO:0000313" key="2">
    <source>
        <dbReference type="Ensembl" id="ENSBJAP00000004837.1"/>
    </source>
</evidence>
<protein>
    <submittedName>
        <fullName evidence="2">Uncharacterized protein</fullName>
    </submittedName>
</protein>
<dbReference type="PANTHER" id="PTHR21510">
    <property type="entry name" value="AKNA DOMAIN-CONTAINING PROTEIN"/>
    <property type="match status" value="1"/>
</dbReference>
<keyword evidence="3" id="KW-1185">Reference proteome</keyword>
<dbReference type="Proteomes" id="UP000694555">
    <property type="component" value="Unplaced"/>
</dbReference>
<organism evidence="2 3">
    <name type="scientific">Buteo japonicus</name>
    <dbReference type="NCBI Taxonomy" id="224669"/>
    <lineage>
        <taxon>Eukaryota</taxon>
        <taxon>Metazoa</taxon>
        <taxon>Chordata</taxon>
        <taxon>Craniata</taxon>
        <taxon>Vertebrata</taxon>
        <taxon>Euteleostomi</taxon>
        <taxon>Archelosauria</taxon>
        <taxon>Archosauria</taxon>
        <taxon>Dinosauria</taxon>
        <taxon>Saurischia</taxon>
        <taxon>Theropoda</taxon>
        <taxon>Coelurosauria</taxon>
        <taxon>Aves</taxon>
        <taxon>Neognathae</taxon>
        <taxon>Neoaves</taxon>
        <taxon>Telluraves</taxon>
        <taxon>Accipitrimorphae</taxon>
        <taxon>Accipitriformes</taxon>
        <taxon>Accipitridae</taxon>
        <taxon>Accipitrinae</taxon>
        <taxon>Buteo</taxon>
    </lineage>
</organism>
<evidence type="ECO:0000256" key="1">
    <source>
        <dbReference type="SAM" id="MobiDB-lite"/>
    </source>
</evidence>
<dbReference type="Ensembl" id="ENSBJAT00000004978.1">
    <property type="protein sequence ID" value="ENSBJAP00000004837.1"/>
    <property type="gene ID" value="ENSBJAG00000003491.1"/>
</dbReference>
<dbReference type="PANTHER" id="PTHR21510:SF16">
    <property type="entry name" value="PROTEIN AKNAD1"/>
    <property type="match status" value="1"/>
</dbReference>
<dbReference type="AlphaFoldDB" id="A0A8B9Z679"/>
<reference evidence="2" key="2">
    <citation type="submission" date="2025-09" db="UniProtKB">
        <authorList>
            <consortium name="Ensembl"/>
        </authorList>
    </citation>
    <scope>IDENTIFICATION</scope>
</reference>
<sequence>SYITDFDPCNNKEQDDLPYDGDVRITCKSNNNSDNLNDCTCTEDISGIFNLACSEDNKNIKATVNYETHPQPEEFSSHHRDATGTRGISVETPGSEASFKKELLVGSYSKPGIKDHLANSKVSRVLLRHFSKGELVSACQLIECETIPETSFAESIDDSVNKPEPSEHIKGPLAHEQWATNFQEYDLEKYKEVNTGNKNQYLLNENRCVSKSISSTVKCGCSQENSQLINENGDTHIFQNTKTDSTLFKKTISPHELKYGQGQAHYCLPSFSKVASEVEVPQSSDNMNSVPTTERAKSFPILLSKSVIANNIPENKNYFNAEVENQKEMSIPELLQQLEVIKIFNSFPYYFLAANKILTQHADTQNHTDHLRLNTTVNLSKYFFFFFFNSFSFISRTLNIPKSYFDAFILYFPFIQILFRFSQHRDEVFKYLYNETLYIHQTINTGNYIILL</sequence>
<evidence type="ECO:0000313" key="3">
    <source>
        <dbReference type="Proteomes" id="UP000694555"/>
    </source>
</evidence>
<name>A0A8B9Z679_9AVES</name>
<feature type="compositionally biased region" description="Basic and acidic residues" evidence="1">
    <location>
        <begin position="70"/>
        <end position="83"/>
    </location>
</feature>
<accession>A0A8B9Z679</accession>